<accession>A0A5H7ZP71</accession>
<organism evidence="1">
    <name type="scientific">Salmonella enterica subsp. enterica serovar Braenderup</name>
    <dbReference type="NCBI Taxonomy" id="149391"/>
    <lineage>
        <taxon>Bacteria</taxon>
        <taxon>Pseudomonadati</taxon>
        <taxon>Pseudomonadota</taxon>
        <taxon>Gammaproteobacteria</taxon>
        <taxon>Enterobacterales</taxon>
        <taxon>Enterobacteriaceae</taxon>
        <taxon>Salmonella</taxon>
    </lineage>
</organism>
<proteinExistence type="predicted"/>
<evidence type="ECO:0000313" key="1">
    <source>
        <dbReference type="EMBL" id="EDA0177546.1"/>
    </source>
</evidence>
<dbReference type="EMBL" id="AALIQJ010000053">
    <property type="protein sequence ID" value="EDA0177546.1"/>
    <property type="molecule type" value="Genomic_DNA"/>
</dbReference>
<reference evidence="1" key="1">
    <citation type="submission" date="2019-10" db="EMBL/GenBank/DDBJ databases">
        <authorList>
            <person name="Ashton P.M."/>
            <person name="Dallman T."/>
            <person name="Nair S."/>
            <person name="De Pinna E."/>
            <person name="Peters T."/>
            <person name="Grant K."/>
        </authorList>
    </citation>
    <scope>NUCLEOTIDE SEQUENCE</scope>
    <source>
        <strain evidence="1">810119</strain>
    </source>
</reference>
<sequence length="152" mass="17954">MVNRTLNVISIQKTKRNESILKDWITDYDGIELFLLDHGLLIERREDTESNHFILVKRKRKEWLDFYFISNNENHHDAEDILLDITSMFDSCAAITSITSWGEGSYKSCETSCLFECGEFFYSYKHISGERSFKWPRYVSSAFNEWLNLDAI</sequence>
<comment type="caution">
    <text evidence="1">The sequence shown here is derived from an EMBL/GenBank/DDBJ whole genome shotgun (WGS) entry which is preliminary data.</text>
</comment>
<name>A0A5H7ZP71_SALET</name>
<protein>
    <submittedName>
        <fullName evidence="1">Uncharacterized protein</fullName>
    </submittedName>
</protein>
<gene>
    <name evidence="1" type="ORF">F9G64_22220</name>
</gene>
<dbReference type="AlphaFoldDB" id="A0A5H7ZP71"/>